<gene>
    <name evidence="2" type="ORF">MNBD_ALPHA04-2346</name>
</gene>
<reference evidence="2" key="1">
    <citation type="submission" date="2018-06" db="EMBL/GenBank/DDBJ databases">
        <authorList>
            <person name="Zhirakovskaya E."/>
        </authorList>
    </citation>
    <scope>NUCLEOTIDE SEQUENCE</scope>
</reference>
<proteinExistence type="predicted"/>
<dbReference type="AlphaFoldDB" id="A0A3B0T0L0"/>
<protein>
    <recommendedName>
        <fullName evidence="1">NadR/Ttd14 AAA domain-containing protein</fullName>
    </recommendedName>
</protein>
<dbReference type="Pfam" id="PF13521">
    <property type="entry name" value="AAA_28"/>
    <property type="match status" value="1"/>
</dbReference>
<name>A0A3B0T0L0_9ZZZZ</name>
<organism evidence="2">
    <name type="scientific">hydrothermal vent metagenome</name>
    <dbReference type="NCBI Taxonomy" id="652676"/>
    <lineage>
        <taxon>unclassified sequences</taxon>
        <taxon>metagenomes</taxon>
        <taxon>ecological metagenomes</taxon>
    </lineage>
</organism>
<evidence type="ECO:0000313" key="2">
    <source>
        <dbReference type="EMBL" id="VAW00526.1"/>
    </source>
</evidence>
<dbReference type="InterPro" id="IPR027417">
    <property type="entry name" value="P-loop_NTPase"/>
</dbReference>
<evidence type="ECO:0000259" key="1">
    <source>
        <dbReference type="Pfam" id="PF13521"/>
    </source>
</evidence>
<sequence length="129" mass="15000">MRADRPLDYSLEILRLDIENFKKAANLRCNLLFDRGFADNAGFLDLMGLTKPKGLDEACCNMRYNGPIFVAPLWREIYQMDSDRIQDWEEAKATHIAVCAAWKQYGYDFVELPKADVGERENFVRQRMA</sequence>
<accession>A0A3B0T0L0</accession>
<dbReference type="InterPro" id="IPR038727">
    <property type="entry name" value="NadR/Ttd14_AAA_dom"/>
</dbReference>
<feature type="domain" description="NadR/Ttd14 AAA" evidence="1">
    <location>
        <begin position="5"/>
        <end position="120"/>
    </location>
</feature>
<dbReference type="Gene3D" id="3.40.50.300">
    <property type="entry name" value="P-loop containing nucleotide triphosphate hydrolases"/>
    <property type="match status" value="1"/>
</dbReference>
<dbReference type="EMBL" id="UOEF01000306">
    <property type="protein sequence ID" value="VAW00526.1"/>
    <property type="molecule type" value="Genomic_DNA"/>
</dbReference>